<protein>
    <recommendedName>
        <fullName evidence="2">Peptidase C-terminal archaeal/bacterial domain-containing protein</fullName>
    </recommendedName>
</protein>
<keyword evidence="1" id="KW-0732">Signal</keyword>
<dbReference type="AlphaFoldDB" id="A0A017TDH8"/>
<dbReference type="STRING" id="1192034.CAP_0778"/>
<dbReference type="Pfam" id="PF04151">
    <property type="entry name" value="PPC"/>
    <property type="match status" value="1"/>
</dbReference>
<proteinExistence type="predicted"/>
<feature type="chain" id="PRO_5001496876" description="Peptidase C-terminal archaeal/bacterial domain-containing protein" evidence="1">
    <location>
        <begin position="22"/>
        <end position="543"/>
    </location>
</feature>
<feature type="signal peptide" evidence="1">
    <location>
        <begin position="1"/>
        <end position="21"/>
    </location>
</feature>
<evidence type="ECO:0000259" key="2">
    <source>
        <dbReference type="Pfam" id="PF04151"/>
    </source>
</evidence>
<evidence type="ECO:0000256" key="1">
    <source>
        <dbReference type="SAM" id="SignalP"/>
    </source>
</evidence>
<organism evidence="3 4">
    <name type="scientific">Chondromyces apiculatus DSM 436</name>
    <dbReference type="NCBI Taxonomy" id="1192034"/>
    <lineage>
        <taxon>Bacteria</taxon>
        <taxon>Pseudomonadati</taxon>
        <taxon>Myxococcota</taxon>
        <taxon>Polyangia</taxon>
        <taxon>Polyangiales</taxon>
        <taxon>Polyangiaceae</taxon>
        <taxon>Chondromyces</taxon>
    </lineage>
</organism>
<dbReference type="InterPro" id="IPR007280">
    <property type="entry name" value="Peptidase_C_arc/bac"/>
</dbReference>
<feature type="domain" description="Peptidase C-terminal archaeal/bacterial" evidence="2">
    <location>
        <begin position="455"/>
        <end position="525"/>
    </location>
</feature>
<gene>
    <name evidence="3" type="ORF">CAP_0778</name>
</gene>
<reference evidence="3 4" key="1">
    <citation type="submission" date="2013-05" db="EMBL/GenBank/DDBJ databases">
        <title>Genome assembly of Chondromyces apiculatus DSM 436.</title>
        <authorList>
            <person name="Sharma G."/>
            <person name="Khatri I."/>
            <person name="Kaur C."/>
            <person name="Mayilraj S."/>
            <person name="Subramanian S."/>
        </authorList>
    </citation>
    <scope>NUCLEOTIDE SEQUENCE [LARGE SCALE GENOMIC DNA]</scope>
    <source>
        <strain evidence="3 4">DSM 436</strain>
    </source>
</reference>
<keyword evidence="4" id="KW-1185">Reference proteome</keyword>
<dbReference type="Gene3D" id="2.60.120.380">
    <property type="match status" value="1"/>
</dbReference>
<accession>A0A017TDH8</accession>
<evidence type="ECO:0000313" key="4">
    <source>
        <dbReference type="Proteomes" id="UP000019678"/>
    </source>
</evidence>
<evidence type="ECO:0000313" key="3">
    <source>
        <dbReference type="EMBL" id="EYF07299.1"/>
    </source>
</evidence>
<dbReference type="OrthoDB" id="5491294at2"/>
<dbReference type="RefSeq" id="WP_044238422.1">
    <property type="nucleotide sequence ID" value="NZ_ASRX01000011.1"/>
</dbReference>
<name>A0A017TDH8_9BACT</name>
<dbReference type="Proteomes" id="UP000019678">
    <property type="component" value="Unassembled WGS sequence"/>
</dbReference>
<sequence>MIELAWFRWVAVGLLPLAALACGDGEPSDGNGEGGQGGEAGAGGAGGGDGCVVVTVKDLRFDLQDDVVTGYLGAVDPSIGGDLPDQFFFQFYNSSDFMGPRTGTFDLSAPPDDNFGTCANCILITEDFDGQTSQRFFFQSEGTLTLDRDPIAELDLAATVTGLRLVEVTLDETLASTPVPGGACLSVPELRIDYKFVPPGWTCAAERYEDGAVCDCMCGAPDADCAPDGGLPIEGCEAEQVCVGGMCFDTCSAFDPREGCAEGVCSVGYPDDLCYEDPSAVASVGIGEACPPNTAFCAVDGSFANGLCDRYGRFDEVCRGLCLSDADCDAAQYERCYEVFFGLSTKGVCAPIFPPEWTCSGAGYGDGAGCACECGAVDPDCVDRSLPVTGCAAGEVCVQPALCAMPAPNDTCATALPLPLGTSSSTSLGGVDDYGTDPVDGDCLGFAVQGGPDVVYQVDLAAGQTLDVMAEAETFDVNVYLFGPGDASVCNATLAGCVAGEANVNVGEHLVFTAQAGGTYFLVIDSAYSFDTGGEFTLTAAVD</sequence>
<dbReference type="EMBL" id="ASRX01000011">
    <property type="protein sequence ID" value="EYF07299.1"/>
    <property type="molecule type" value="Genomic_DNA"/>
</dbReference>
<comment type="caution">
    <text evidence="3">The sequence shown here is derived from an EMBL/GenBank/DDBJ whole genome shotgun (WGS) entry which is preliminary data.</text>
</comment>